<dbReference type="Pfam" id="PF06037">
    <property type="entry name" value="DUF922"/>
    <property type="match status" value="1"/>
</dbReference>
<evidence type="ECO:0000313" key="1">
    <source>
        <dbReference type="EMBL" id="SDZ73111.1"/>
    </source>
</evidence>
<organism evidence="1 2">
    <name type="scientific">Bizionia paragorgiae</name>
    <dbReference type="NCBI Taxonomy" id="283786"/>
    <lineage>
        <taxon>Bacteria</taxon>
        <taxon>Pseudomonadati</taxon>
        <taxon>Bacteroidota</taxon>
        <taxon>Flavobacteriia</taxon>
        <taxon>Flavobacteriales</taxon>
        <taxon>Flavobacteriaceae</taxon>
        <taxon>Bizionia</taxon>
    </lineage>
</organism>
<dbReference type="OrthoDB" id="5431540at2"/>
<dbReference type="InterPro" id="IPR010321">
    <property type="entry name" value="DUF922"/>
</dbReference>
<dbReference type="Proteomes" id="UP000198846">
    <property type="component" value="Unassembled WGS sequence"/>
</dbReference>
<sequence length="179" mass="20967">MFKYLLIFFCLSIFQKDTQTAITWSEDYKLKWSDFKGQPDYNTKASAITAAGLSYRYSLQKRGRDIVGFKSDISALFYPEYSWFKTDEISNHILAHEQVHFDITELHARYFRARAAQLTASNTIVEDLKFVHDSINKALEIMQRQYDQESQFSLDKEGQMFWSKHVALALKKTSSYKTP</sequence>
<dbReference type="STRING" id="283786.SAMN04487990_10181"/>
<evidence type="ECO:0008006" key="3">
    <source>
        <dbReference type="Google" id="ProtNLM"/>
    </source>
</evidence>
<dbReference type="EMBL" id="FNQK01000001">
    <property type="protein sequence ID" value="SDZ73111.1"/>
    <property type="molecule type" value="Genomic_DNA"/>
</dbReference>
<reference evidence="1 2" key="1">
    <citation type="submission" date="2016-10" db="EMBL/GenBank/DDBJ databases">
        <authorList>
            <person name="de Groot N.N."/>
        </authorList>
    </citation>
    <scope>NUCLEOTIDE SEQUENCE [LARGE SCALE GENOMIC DNA]</scope>
    <source>
        <strain evidence="1 2">DSM 23842</strain>
    </source>
</reference>
<name>A0A1H3VEL8_BIZPA</name>
<gene>
    <name evidence="1" type="ORF">SAMN04487990_10181</name>
</gene>
<dbReference type="AlphaFoldDB" id="A0A1H3VEL8"/>
<keyword evidence="2" id="KW-1185">Reference proteome</keyword>
<accession>A0A1H3VEL8</accession>
<protein>
    <recommendedName>
        <fullName evidence="3">DUF922 domain-containing protein</fullName>
    </recommendedName>
</protein>
<evidence type="ECO:0000313" key="2">
    <source>
        <dbReference type="Proteomes" id="UP000198846"/>
    </source>
</evidence>
<dbReference type="RefSeq" id="WP_092131032.1">
    <property type="nucleotide sequence ID" value="NZ_FNQK01000001.1"/>
</dbReference>
<proteinExistence type="predicted"/>